<reference evidence="2 3" key="1">
    <citation type="submission" date="2013-05" db="EMBL/GenBank/DDBJ databases">
        <title>Complete genome sequence of the lipase-producing bacterium Photobacterium gaetbulicola Gung47.</title>
        <authorList>
            <person name="Kim Y.-O."/>
        </authorList>
    </citation>
    <scope>NUCLEOTIDE SEQUENCE [LARGE SCALE GENOMIC DNA]</scope>
    <source>
        <strain evidence="2 3">Gung47</strain>
    </source>
</reference>
<keyword evidence="3" id="KW-1185">Reference proteome</keyword>
<dbReference type="PANTHER" id="PTHR42957">
    <property type="entry name" value="HELICASE MJ1565-RELATED"/>
    <property type="match status" value="1"/>
</dbReference>
<sequence>MSVEQFDNFLAEQILSGTGTEIEVGGRYQFRCHDYSLRLRLFDALERLQSTKTVINGHEYPKIKINSCYVIPLLHADDAESQKGAHEHYLAKLRDEVVEQTEGLEGCALLYIHDSSLDTIVNSSKSLQEPGEVWSLPQIKDIFIGLIDEQDKGKDVSKCLLDDQFNSLVENGTTIFGFEPLYRAVEDGDLRFNELGMFEDPLVAEMSGNSKQIKKRLEENRALYQALSFEVEHFSDQLHDRLKSFGEKFIREHFTETDAWKDVEYESFVQEKKNNAQQRLILEEELASEGMTITGRNRAETKAGMRDRHLIIELDEGVDEFELKVIFQGASNLDKREFKVQPPKALNKQEVISTRNGLKTASASLTGQYHNEPLFFNLALKRENKSEAYNFRCLVIRKGEFYIEPFKNIFLVEHSKQRLTLNMKENKLPVRDEEGAIFTLTDAQQEVDIIEYALVDFEALANEADEINFAVKSGDNLLKFNVEGAVATDSLSLPLLLNRSRYHKLFKDDYNGELYSQKAKVGIDNSEFTVPALRLKLLRWEELFVNEKVIAISDDSYQPLDDLQAIDVGIFSSYLELFDYLEQRRSTLSLASWGDELTEIVANVVDTYLNYVEAIPTGGMLTKEQKLALRIGIVTSEQDVYYSPFHPLNLAYYLHLRNAMCREGSFAHLPDVTFERLSPKGLLPYVHHPEHEFAYNQQVKENAFWIKSVPQEKSTLSFVRKLVKEKIDEFQTAFSQLFTGSEKSIIVNAVNQDEANELFLGLVDYIRSNLEQSTSIHINLYDETLAFNAFDHFAETANYDDLKKWLELDKGKAREVADTIIDILRTRLTYSKFTNNQAKKNGQAYSHICFFRNASKVKCESVSIDSVESGIACDGFLPGEAAYRDQDSFITGFGLKNVDYSNNQKLRLAKAIGTLGQCASQETTYETSKALALSITSEFKDSLKLAYDSSIWTTIIEPRVTLDFFHSNEDVVLIHYSDQYTSSSSYDAITVTAQRSLFEKVIEKGDGGQINEFNAFNGDWLLNMMTCEPKINKERRGIIGAYKFVTSLVHGSDVTWVPLSIAEMIRVSGNVGLKMSDSDFSRNANGYKKGAISDDILLVGFKDQQMYLLPVEVKTGATPDYKKAVEQAKELLRYLSEDILGEDTLASKLNRSLFMRQVLMQVDKYRLYNVFSTDYFDALLCEKEVWLKGDYTLAKIAEYPDGFVVSHLEGASCLAPDYRMRSGILQVELPMALLPNLVKTPLQELIYKLDIVSIYHVPTQFVLHGDTSSADLAFEQLDPEESCGEKIISDLEQGRDLVIKAEKESENCQLKSVANEETVLESAKQESKATIEGAEQRVDAVIQPQESGNNLNVLFGHNALTQAPLNWEPTNTAKFMNTNTGIIGTMGTGKTQFTKSVITQLNRNQVDNVSSAPIGMLIFDYKEDYVDESFLNENKAKRVTLDRLPFNPLSLVGDKPKLPVHTASSFANTMAKAFRLGPKQQMKLKNLVIDAYEAKGIDRSDSSTWSIPAPTISDVWDIFLAQDKIDEDLLYVALDSLVSYEIFEPDASKVQSLFDLLNGVTVVELKGNDESVQNLVVALTLDLFYSQMQKKGKPEVQGDFRQITKMVLVDEADNFMSQNFPSLRKILKEGREYGVGVILSTQDITHFQTGENDYSSYVLTWVIHRVAKIRPQELKAMFGVNEKAEQEKLMETINKLDKHYSLYIDGAKKIVKMRDRAFWELERNIS</sequence>
<dbReference type="EMBL" id="CP005974">
    <property type="protein sequence ID" value="AJR09782.1"/>
    <property type="molecule type" value="Genomic_DNA"/>
</dbReference>
<dbReference type="KEGG" id="pgb:H744_2c3138"/>
<accession>A0A0C5WTU1</accession>
<dbReference type="HOGENOM" id="CLU_002964_1_0_6"/>
<dbReference type="InterPro" id="IPR027417">
    <property type="entry name" value="P-loop_NTPase"/>
</dbReference>
<organism evidence="2 3">
    <name type="scientific">Photobacterium gaetbulicola Gung47</name>
    <dbReference type="NCBI Taxonomy" id="658445"/>
    <lineage>
        <taxon>Bacteria</taxon>
        <taxon>Pseudomonadati</taxon>
        <taxon>Pseudomonadota</taxon>
        <taxon>Gammaproteobacteria</taxon>
        <taxon>Vibrionales</taxon>
        <taxon>Vibrionaceae</taxon>
        <taxon>Photobacterium</taxon>
    </lineage>
</organism>
<dbReference type="Pfam" id="PF01935">
    <property type="entry name" value="DUF87"/>
    <property type="match status" value="1"/>
</dbReference>
<dbReference type="Gene3D" id="3.40.50.300">
    <property type="entry name" value="P-loop containing nucleotide triphosphate hydrolases"/>
    <property type="match status" value="2"/>
</dbReference>
<dbReference type="PANTHER" id="PTHR42957:SF1">
    <property type="entry name" value="HELICASE MJ1565-RELATED"/>
    <property type="match status" value="1"/>
</dbReference>
<evidence type="ECO:0000313" key="2">
    <source>
        <dbReference type="EMBL" id="AJR09782.1"/>
    </source>
</evidence>
<dbReference type="InterPro" id="IPR008571">
    <property type="entry name" value="HerA-like"/>
</dbReference>
<dbReference type="InterPro" id="IPR017646">
    <property type="entry name" value="Dnd_assoc_2"/>
</dbReference>
<proteinExistence type="predicted"/>
<dbReference type="STRING" id="658445.H744_2c3138"/>
<dbReference type="NCBIfam" id="TIGR03237">
    <property type="entry name" value="dnd_assoc_2"/>
    <property type="match status" value="1"/>
</dbReference>
<protein>
    <submittedName>
        <fullName evidence="2">Dnd system-associated protein 2</fullName>
    </submittedName>
</protein>
<dbReference type="Proteomes" id="UP000032303">
    <property type="component" value="Chromosome 2"/>
</dbReference>
<feature type="domain" description="Helicase HerA central" evidence="1">
    <location>
        <begin position="1373"/>
        <end position="1581"/>
    </location>
</feature>
<dbReference type="InterPro" id="IPR002789">
    <property type="entry name" value="HerA_central"/>
</dbReference>
<evidence type="ECO:0000259" key="1">
    <source>
        <dbReference type="Pfam" id="PF01935"/>
    </source>
</evidence>
<name>A0A0C5WTU1_9GAMM</name>
<dbReference type="OrthoDB" id="9806951at2"/>
<evidence type="ECO:0000313" key="3">
    <source>
        <dbReference type="Proteomes" id="UP000032303"/>
    </source>
</evidence>
<dbReference type="SUPFAM" id="SSF52540">
    <property type="entry name" value="P-loop containing nucleoside triphosphate hydrolases"/>
    <property type="match status" value="1"/>
</dbReference>
<gene>
    <name evidence="2" type="ORF">H744_2c3138</name>
</gene>
<dbReference type="PATRIC" id="fig|658445.3.peg.5196"/>